<dbReference type="InterPro" id="IPR036388">
    <property type="entry name" value="WH-like_DNA-bd_sf"/>
</dbReference>
<keyword evidence="2" id="KW-0805">Transcription regulation</keyword>
<dbReference type="PANTHER" id="PTHR30118">
    <property type="entry name" value="HTH-TYPE TRANSCRIPTIONAL REGULATOR LEUO-RELATED"/>
    <property type="match status" value="1"/>
</dbReference>
<dbReference type="PRINTS" id="PR00039">
    <property type="entry name" value="HTHLYSR"/>
</dbReference>
<dbReference type="Proteomes" id="UP000245399">
    <property type="component" value="Chromosome"/>
</dbReference>
<dbReference type="PROSITE" id="PS50931">
    <property type="entry name" value="HTH_LYSR"/>
    <property type="match status" value="1"/>
</dbReference>
<dbReference type="Pfam" id="PF00126">
    <property type="entry name" value="HTH_1"/>
    <property type="match status" value="1"/>
</dbReference>
<organism evidence="7 9">
    <name type="scientific">Serratia marcescens</name>
    <dbReference type="NCBI Taxonomy" id="615"/>
    <lineage>
        <taxon>Bacteria</taxon>
        <taxon>Pseudomonadati</taxon>
        <taxon>Pseudomonadota</taxon>
        <taxon>Gammaproteobacteria</taxon>
        <taxon>Enterobacterales</taxon>
        <taxon>Yersiniaceae</taxon>
        <taxon>Serratia</taxon>
    </lineage>
</organism>
<dbReference type="InterPro" id="IPR050389">
    <property type="entry name" value="LysR-type_TF"/>
</dbReference>
<dbReference type="SUPFAM" id="SSF46785">
    <property type="entry name" value="Winged helix' DNA-binding domain"/>
    <property type="match status" value="1"/>
</dbReference>
<evidence type="ECO:0000259" key="5">
    <source>
        <dbReference type="PROSITE" id="PS50931"/>
    </source>
</evidence>
<dbReference type="Gene3D" id="3.40.190.10">
    <property type="entry name" value="Periplasmic binding protein-like II"/>
    <property type="match status" value="2"/>
</dbReference>
<accession>A0A5D4LLX0</accession>
<evidence type="ECO:0000313" key="9">
    <source>
        <dbReference type="Proteomes" id="UP000050489"/>
    </source>
</evidence>
<reference evidence="8" key="5">
    <citation type="submission" date="2018-06" db="EMBL/GenBank/DDBJ databases">
        <authorList>
            <person name="Martins R.C."/>
            <person name="Perdigao-Neto L.V."/>
            <person name="Costa S.F."/>
            <person name="Levin A.S.S."/>
        </authorList>
    </citation>
    <scope>NUCLEOTIDE SEQUENCE</scope>
    <source>
        <strain evidence="8">1283</strain>
    </source>
</reference>
<keyword evidence="4" id="KW-0804">Transcription</keyword>
<proteinExistence type="inferred from homology"/>
<reference evidence="9" key="1">
    <citation type="submission" date="2016-04" db="EMBL/GenBank/DDBJ databases">
        <authorList>
            <person name="Osei Sekyere J."/>
            <person name="Sivertsen A."/>
            <person name="Pedersen A.T."/>
            <person name="Sundsfjord A."/>
        </authorList>
    </citation>
    <scope>NUCLEOTIDE SEQUENCE [LARGE SCALE GENOMIC DNA]</scope>
    <source>
        <strain evidence="9">945174350</strain>
    </source>
</reference>
<reference evidence="6 10" key="3">
    <citation type="submission" date="2018-05" db="EMBL/GenBank/DDBJ databases">
        <title>Klebsiella quasipneumonaiae provides a window into carbapenemase gene transfer, plasmid rearrangements and nosocomial acquisition from the hospital environment.</title>
        <authorList>
            <person name="Mathers A.J."/>
            <person name="Vegesana K."/>
            <person name="Stoesser N."/>
            <person name="Crook D."/>
            <person name="Vaughan A."/>
            <person name="Barry K."/>
            <person name="Parikh H."/>
            <person name="Sebra R."/>
            <person name="Kotay S."/>
            <person name="Walker A.S."/>
            <person name="Sheppard A.E."/>
        </authorList>
    </citation>
    <scope>NUCLEOTIDE SEQUENCE [LARGE SCALE GENOMIC DNA]</scope>
    <source>
        <strain evidence="6 10">CAV1761</strain>
    </source>
</reference>
<feature type="domain" description="HTH lysR-type" evidence="5">
    <location>
        <begin position="5"/>
        <end position="62"/>
    </location>
</feature>
<dbReference type="AlphaFoldDB" id="A0A5D4LLX0"/>
<evidence type="ECO:0000256" key="4">
    <source>
        <dbReference type="ARBA" id="ARBA00023163"/>
    </source>
</evidence>
<dbReference type="RefSeq" id="WP_038878277.1">
    <property type="nucleotide sequence ID" value="NZ_CABMHU010000061.1"/>
</dbReference>
<dbReference type="EMBL" id="CP029449">
    <property type="protein sequence ID" value="AWL68413.1"/>
    <property type="molecule type" value="Genomic_DNA"/>
</dbReference>
<dbReference type="EMBL" id="QJQB01000162">
    <property type="protein sequence ID" value="PYA70991.1"/>
    <property type="molecule type" value="Genomic_DNA"/>
</dbReference>
<dbReference type="EMBL" id="LJEX02000125">
    <property type="protein sequence ID" value="OCO81221.1"/>
    <property type="molecule type" value="Genomic_DNA"/>
</dbReference>
<protein>
    <submittedName>
        <fullName evidence="7">LysR family transcriptional regulator</fullName>
    </submittedName>
</protein>
<name>A0A5D4LLX0_SERMA</name>
<evidence type="ECO:0000313" key="10">
    <source>
        <dbReference type="Proteomes" id="UP000245399"/>
    </source>
</evidence>
<dbReference type="CDD" id="cd08459">
    <property type="entry name" value="PBP2_DntR_NahR_LinR_like"/>
    <property type="match status" value="1"/>
</dbReference>
<dbReference type="InterPro" id="IPR000847">
    <property type="entry name" value="LysR_HTH_N"/>
</dbReference>
<reference evidence="7" key="2">
    <citation type="journal article" date="2017" name="PLoS ONE">
        <title>Genomic and phenotypic characterisation of fluoroquinolone resistance mechanisms in Enterobacteriaceae in Durban, South Africa.</title>
        <authorList>
            <person name="Osei Sekyere J."/>
            <person name="Amoako D.G."/>
        </authorList>
    </citation>
    <scope>NUCLEOTIDE SEQUENCE</scope>
    <source>
        <strain evidence="7">945174350</strain>
    </source>
</reference>
<dbReference type="Pfam" id="PF03466">
    <property type="entry name" value="LysR_substrate"/>
    <property type="match status" value="1"/>
</dbReference>
<dbReference type="Proteomes" id="UP000050489">
    <property type="component" value="Unassembled WGS sequence"/>
</dbReference>
<dbReference type="InterPro" id="IPR005119">
    <property type="entry name" value="LysR_subst-bd"/>
</dbReference>
<evidence type="ECO:0000256" key="1">
    <source>
        <dbReference type="ARBA" id="ARBA00009437"/>
    </source>
</evidence>
<comment type="similarity">
    <text evidence="1">Belongs to the LysR transcriptional regulatory family.</text>
</comment>
<evidence type="ECO:0000256" key="3">
    <source>
        <dbReference type="ARBA" id="ARBA00023125"/>
    </source>
</evidence>
<dbReference type="Gene3D" id="1.10.10.10">
    <property type="entry name" value="Winged helix-like DNA-binding domain superfamily/Winged helix DNA-binding domain"/>
    <property type="match status" value="1"/>
</dbReference>
<reference evidence="8" key="4">
    <citation type="submission" date="2018-06" db="EMBL/GenBank/DDBJ databases">
        <title>Serratia marcescens genome sequencing and assembly.</title>
        <authorList>
            <person name="Martins R.C.R."/>
            <person name="Perdigao-Neto L.V."/>
            <person name="Costa S.F."/>
            <person name="Levin A.S.S."/>
        </authorList>
    </citation>
    <scope>NUCLEOTIDE SEQUENCE</scope>
    <source>
        <strain evidence="8">1283</strain>
    </source>
</reference>
<keyword evidence="3" id="KW-0238">DNA-binding</keyword>
<dbReference type="GO" id="GO:0003677">
    <property type="term" value="F:DNA binding"/>
    <property type="evidence" value="ECO:0007669"/>
    <property type="project" value="UniProtKB-KW"/>
</dbReference>
<evidence type="ECO:0000313" key="7">
    <source>
        <dbReference type="EMBL" id="OCO81221.1"/>
    </source>
</evidence>
<evidence type="ECO:0000313" key="6">
    <source>
        <dbReference type="EMBL" id="AWL68413.1"/>
    </source>
</evidence>
<dbReference type="SUPFAM" id="SSF53850">
    <property type="entry name" value="Periplasmic binding protein-like II"/>
    <property type="match status" value="1"/>
</dbReference>
<evidence type="ECO:0000313" key="8">
    <source>
        <dbReference type="EMBL" id="PYA70991.1"/>
    </source>
</evidence>
<dbReference type="InterPro" id="IPR036390">
    <property type="entry name" value="WH_DNA-bd_sf"/>
</dbReference>
<dbReference type="Proteomes" id="UP000247823">
    <property type="component" value="Unassembled WGS sequence"/>
</dbReference>
<dbReference type="GO" id="GO:0003700">
    <property type="term" value="F:DNA-binding transcription factor activity"/>
    <property type="evidence" value="ECO:0007669"/>
    <property type="project" value="InterPro"/>
</dbReference>
<dbReference type="PANTHER" id="PTHR30118:SF15">
    <property type="entry name" value="TRANSCRIPTIONAL REGULATORY PROTEIN"/>
    <property type="match status" value="1"/>
</dbReference>
<evidence type="ECO:0000313" key="11">
    <source>
        <dbReference type="Proteomes" id="UP000247823"/>
    </source>
</evidence>
<keyword evidence="11" id="KW-1185">Reference proteome</keyword>
<gene>
    <name evidence="7" type="ORF">AN695_0205275</name>
    <name evidence="6" type="ORF">DKC05_12445</name>
    <name evidence="8" type="ORF">DMW51_07315</name>
</gene>
<sequence length="300" mass="33884">MRKELDLKMLYFFRALYLSGNVSSAADQLDLSQPSGSLLLKRLREEFNDTLFVRVGQKMAPTPGAQQAFATISTILDLLDNQLMSSLPFDPRTSQRSFTIAMADISQIALVPRLLDICKRQGATQIKFAIRHIDDNIYSALESGDVNLVIGYLIDIPESFYQQRLFDEHYVCLSSTTHPRIRQAPTLASWLKEQQVMVQWDGTGHAEMERYLARSGIQLRTKMLLPSFLGVGNIVASTELLATVPEQVATWCAAAFSCVAWPLPMPCPSFTIRQVWHQRYHHDPGLIWLRQQLAQLTQAG</sequence>
<evidence type="ECO:0000256" key="2">
    <source>
        <dbReference type="ARBA" id="ARBA00023015"/>
    </source>
</evidence>